<dbReference type="AlphaFoldDB" id="A0A7W0DLH3"/>
<dbReference type="RefSeq" id="WP_181657749.1">
    <property type="nucleotide sequence ID" value="NZ_JACEHE010000007.1"/>
</dbReference>
<protein>
    <submittedName>
        <fullName evidence="1">Uncharacterized protein</fullName>
    </submittedName>
</protein>
<accession>A0A7W0DLH3</accession>
<reference evidence="1 2" key="1">
    <citation type="submission" date="2020-07" db="EMBL/GenBank/DDBJ databases">
        <title>Streptomyces isolated from Indian soil.</title>
        <authorList>
            <person name="Mandal S."/>
            <person name="Maiti P.K."/>
        </authorList>
    </citation>
    <scope>NUCLEOTIDE SEQUENCE [LARGE SCALE GENOMIC DNA]</scope>
    <source>
        <strain evidence="1 2">PSKA28</strain>
    </source>
</reference>
<sequence>MSGRNPTPGRPALAELLKLGMRLIVAGNQTSRVADLLRDLSHRDPGRPGCGEAGRVIRLSLATRPRAG</sequence>
<evidence type="ECO:0000313" key="2">
    <source>
        <dbReference type="Proteomes" id="UP000545761"/>
    </source>
</evidence>
<organism evidence="1 2">
    <name type="scientific">Streptomyces himalayensis subsp. himalayensis</name>
    <dbReference type="NCBI Taxonomy" id="2756131"/>
    <lineage>
        <taxon>Bacteria</taxon>
        <taxon>Bacillati</taxon>
        <taxon>Actinomycetota</taxon>
        <taxon>Actinomycetes</taxon>
        <taxon>Kitasatosporales</taxon>
        <taxon>Streptomycetaceae</taxon>
        <taxon>Streptomyces</taxon>
        <taxon>Streptomyces himalayensis</taxon>
    </lineage>
</organism>
<comment type="caution">
    <text evidence="1">The sequence shown here is derived from an EMBL/GenBank/DDBJ whole genome shotgun (WGS) entry which is preliminary data.</text>
</comment>
<name>A0A7W0DLH3_9ACTN</name>
<dbReference type="Proteomes" id="UP000545761">
    <property type="component" value="Unassembled WGS sequence"/>
</dbReference>
<gene>
    <name evidence="1" type="ORF">H1D24_13590</name>
</gene>
<proteinExistence type="predicted"/>
<dbReference type="EMBL" id="JACEHE010000007">
    <property type="protein sequence ID" value="MBA2946813.1"/>
    <property type="molecule type" value="Genomic_DNA"/>
</dbReference>
<evidence type="ECO:0000313" key="1">
    <source>
        <dbReference type="EMBL" id="MBA2946813.1"/>
    </source>
</evidence>